<evidence type="ECO:0000313" key="3">
    <source>
        <dbReference type="Proteomes" id="UP001458880"/>
    </source>
</evidence>
<feature type="region of interest" description="Disordered" evidence="1">
    <location>
        <begin position="1"/>
        <end position="169"/>
    </location>
</feature>
<feature type="compositionally biased region" description="Polar residues" evidence="1">
    <location>
        <begin position="12"/>
        <end position="38"/>
    </location>
</feature>
<dbReference type="Proteomes" id="UP001458880">
    <property type="component" value="Unassembled WGS sequence"/>
</dbReference>
<feature type="compositionally biased region" description="Polar residues" evidence="1">
    <location>
        <begin position="146"/>
        <end position="155"/>
    </location>
</feature>
<feature type="compositionally biased region" description="Basic and acidic residues" evidence="1">
    <location>
        <begin position="133"/>
        <end position="143"/>
    </location>
</feature>
<organism evidence="2 3">
    <name type="scientific">Popillia japonica</name>
    <name type="common">Japanese beetle</name>
    <dbReference type="NCBI Taxonomy" id="7064"/>
    <lineage>
        <taxon>Eukaryota</taxon>
        <taxon>Metazoa</taxon>
        <taxon>Ecdysozoa</taxon>
        <taxon>Arthropoda</taxon>
        <taxon>Hexapoda</taxon>
        <taxon>Insecta</taxon>
        <taxon>Pterygota</taxon>
        <taxon>Neoptera</taxon>
        <taxon>Endopterygota</taxon>
        <taxon>Coleoptera</taxon>
        <taxon>Polyphaga</taxon>
        <taxon>Scarabaeiformia</taxon>
        <taxon>Scarabaeidae</taxon>
        <taxon>Rutelinae</taxon>
        <taxon>Popillia</taxon>
    </lineage>
</organism>
<gene>
    <name evidence="2" type="ORF">QE152_g8647</name>
</gene>
<keyword evidence="3" id="KW-1185">Reference proteome</keyword>
<feature type="compositionally biased region" description="Basic and acidic residues" evidence="1">
    <location>
        <begin position="156"/>
        <end position="166"/>
    </location>
</feature>
<protein>
    <submittedName>
        <fullName evidence="2">Uncharacterized protein</fullName>
    </submittedName>
</protein>
<accession>A0AAW1M2S0</accession>
<feature type="compositionally biased region" description="Basic residues" evidence="1">
    <location>
        <begin position="74"/>
        <end position="83"/>
    </location>
</feature>
<proteinExistence type="predicted"/>
<reference evidence="2 3" key="1">
    <citation type="journal article" date="2024" name="BMC Genomics">
        <title>De novo assembly and annotation of Popillia japonica's genome with initial clues to its potential as an invasive pest.</title>
        <authorList>
            <person name="Cucini C."/>
            <person name="Boschi S."/>
            <person name="Funari R."/>
            <person name="Cardaioli E."/>
            <person name="Iannotti N."/>
            <person name="Marturano G."/>
            <person name="Paoli F."/>
            <person name="Bruttini M."/>
            <person name="Carapelli A."/>
            <person name="Frati F."/>
            <person name="Nardi F."/>
        </authorList>
    </citation>
    <scope>NUCLEOTIDE SEQUENCE [LARGE SCALE GENOMIC DNA]</scope>
    <source>
        <strain evidence="2">DMR45628</strain>
    </source>
</reference>
<comment type="caution">
    <text evidence="2">The sequence shown here is derived from an EMBL/GenBank/DDBJ whole genome shotgun (WGS) entry which is preliminary data.</text>
</comment>
<evidence type="ECO:0000313" key="2">
    <source>
        <dbReference type="EMBL" id="KAK9739883.1"/>
    </source>
</evidence>
<evidence type="ECO:0000256" key="1">
    <source>
        <dbReference type="SAM" id="MobiDB-lite"/>
    </source>
</evidence>
<dbReference type="EMBL" id="JASPKY010000070">
    <property type="protein sequence ID" value="KAK9739883.1"/>
    <property type="molecule type" value="Genomic_DNA"/>
</dbReference>
<name>A0AAW1M2S0_POPJA</name>
<dbReference type="AlphaFoldDB" id="A0AAW1M2S0"/>
<sequence>MNRHSESELSAPFQSSGSDYKPSNSESELSAPFQSSGSDYKPSNEDRPSSSNSDAQVMVETVAVEDNGETCVKRERKRRKMAKWARNVQTLKKGHRNRKDLKPSLNPPPVNVSCPEGNVGVTPNQITEATQAQDKDNNADIHKQTPKQITEATQAQDKDNNADIHKQTPKRTVKLQSWFKDYPF</sequence>
<feature type="compositionally biased region" description="Polar residues" evidence="1">
    <location>
        <begin position="121"/>
        <end position="132"/>
    </location>
</feature>